<evidence type="ECO:0000256" key="1">
    <source>
        <dbReference type="SAM" id="MobiDB-lite"/>
    </source>
</evidence>
<dbReference type="SUPFAM" id="SSF56219">
    <property type="entry name" value="DNase I-like"/>
    <property type="match status" value="3"/>
</dbReference>
<comment type="caution">
    <text evidence="2">The sequence shown here is derived from an EMBL/GenBank/DDBJ whole genome shotgun (WGS) entry which is preliminary data.</text>
</comment>
<keyword evidence="3" id="KW-1185">Reference proteome</keyword>
<name>A0ABN9VH32_9DINO</name>
<evidence type="ECO:0000313" key="2">
    <source>
        <dbReference type="EMBL" id="CAK0872476.1"/>
    </source>
</evidence>
<feature type="region of interest" description="Disordered" evidence="1">
    <location>
        <begin position="348"/>
        <end position="401"/>
    </location>
</feature>
<evidence type="ECO:0008006" key="4">
    <source>
        <dbReference type="Google" id="ProtNLM"/>
    </source>
</evidence>
<feature type="compositionally biased region" description="Low complexity" evidence="1">
    <location>
        <begin position="348"/>
        <end position="366"/>
    </location>
</feature>
<protein>
    <recommendedName>
        <fullName evidence="4">Sphingomyelin phosphodiesterase</fullName>
    </recommendedName>
</protein>
<dbReference type="InterPro" id="IPR036691">
    <property type="entry name" value="Endo/exonu/phosph_ase_sf"/>
</dbReference>
<accession>A0ABN9VH32</accession>
<feature type="region of interest" description="Disordered" evidence="1">
    <location>
        <begin position="1"/>
        <end position="23"/>
    </location>
</feature>
<organism evidence="2 3">
    <name type="scientific">Prorocentrum cordatum</name>
    <dbReference type="NCBI Taxonomy" id="2364126"/>
    <lineage>
        <taxon>Eukaryota</taxon>
        <taxon>Sar</taxon>
        <taxon>Alveolata</taxon>
        <taxon>Dinophyceae</taxon>
        <taxon>Prorocentrales</taxon>
        <taxon>Prorocentraceae</taxon>
        <taxon>Prorocentrum</taxon>
    </lineage>
</organism>
<dbReference type="Gene3D" id="3.60.10.10">
    <property type="entry name" value="Endonuclease/exonuclease/phosphatase"/>
    <property type="match status" value="2"/>
</dbReference>
<reference evidence="2" key="1">
    <citation type="submission" date="2023-10" db="EMBL/GenBank/DDBJ databases">
        <authorList>
            <person name="Chen Y."/>
            <person name="Shah S."/>
            <person name="Dougan E. K."/>
            <person name="Thang M."/>
            <person name="Chan C."/>
        </authorList>
    </citation>
    <scope>NUCLEOTIDE SEQUENCE [LARGE SCALE GENOMIC DNA]</scope>
</reference>
<feature type="compositionally biased region" description="Low complexity" evidence="1">
    <location>
        <begin position="388"/>
        <end position="401"/>
    </location>
</feature>
<dbReference type="Proteomes" id="UP001189429">
    <property type="component" value="Unassembled WGS sequence"/>
</dbReference>
<dbReference type="EMBL" id="CAUYUJ010017170">
    <property type="protein sequence ID" value="CAK0872476.1"/>
    <property type="molecule type" value="Genomic_DNA"/>
</dbReference>
<proteinExistence type="predicted"/>
<evidence type="ECO:0000313" key="3">
    <source>
        <dbReference type="Proteomes" id="UP001189429"/>
    </source>
</evidence>
<gene>
    <name evidence="2" type="ORF">PCOR1329_LOCUS57924</name>
</gene>
<sequence>METPRDGVAAAKGPRPRRAGVRSGWQLKAAAGEAALDTPPADAEPLEDFDCEAGYSNWAAGWSADKKAFCCKKEDKGCEAKEDFDCEAGYSNWAAGWSADKKVFCCKTEQKGCEALPSCDDPASGEEEAPATWIPDLSGAGVNLTVMTFNLEKSADSIGQNPFASRGRQDIMGFQGCPDARELVHYGVTREDVVLQGEDGLCMAYKNSSFALMGQGLENVAEDKEGDQHRRAQWMRLRHLELGKFVFFVNHRGPEPFDSGGACGADQMERSLRRLVARQAQPGDLIVVVGDLNVAMNSPVVTHLAKRLTRVYASEPGTSLYIFANIGGGGGVSWQESSALGATISAAGAASTPAPPSSTAASTPASEKVVQEAAGATTGAPANETTARKTATSATTSSTVTLASTATTTTTTYWCMADVRKIPRKVWRAPSTGAAARFKMLTMNMVWWNVGQPDDPDDLPEAVIRSSGEPYMYDAIGLQECKEPRRLLKKLGPDAEEYDVIEEGSGLCTLYLKDQWTLQGHGLEAVAVDQASVEESVGVSNRSVQWLRMVHSETRRPFFVMNYHGPLPLNSGGGCGGEVTAQRLIGVIMQNALEGDAVILSGAFNAKGFTPVIQVLEQHGLGVFKVSHDGSSEYGEDFVISNAGAASLISSANLGRGGRFHDVLGVIFEIGRHPGNPDVSKASDSEVLPRYYTWTTSTVTVTTSTSTKTTTSTVTGPQPFECPAAAAGTSGPLWSTTGRPKEVRLASLSLGNSSAGLPESSSWKDYDAVVFQGCTDPDQVSALGEPFGVVIHRFGLCTAYRLSQFSVLDQGQAAVAEDKDAGPAGKRGAQWVRLVAEDGRAVFLVNHEGPQPVDSGGKCGGKATAQALLDTVYRHAQDGDAVVLAGRFNSGPESDTIQELQLHFAHVCTLAAAHQSEGSFVFSNGELEVDEGAQDGNAAGILAVTAEFGSMIITG</sequence>